<organism evidence="2 3">
    <name type="scientific">Stylosanthes scabra</name>
    <dbReference type="NCBI Taxonomy" id="79078"/>
    <lineage>
        <taxon>Eukaryota</taxon>
        <taxon>Viridiplantae</taxon>
        <taxon>Streptophyta</taxon>
        <taxon>Embryophyta</taxon>
        <taxon>Tracheophyta</taxon>
        <taxon>Spermatophyta</taxon>
        <taxon>Magnoliopsida</taxon>
        <taxon>eudicotyledons</taxon>
        <taxon>Gunneridae</taxon>
        <taxon>Pentapetalae</taxon>
        <taxon>rosids</taxon>
        <taxon>fabids</taxon>
        <taxon>Fabales</taxon>
        <taxon>Fabaceae</taxon>
        <taxon>Papilionoideae</taxon>
        <taxon>50 kb inversion clade</taxon>
        <taxon>dalbergioids sensu lato</taxon>
        <taxon>Dalbergieae</taxon>
        <taxon>Pterocarpus clade</taxon>
        <taxon>Stylosanthes</taxon>
    </lineage>
</organism>
<keyword evidence="1" id="KW-0812">Transmembrane</keyword>
<evidence type="ECO:0000313" key="2">
    <source>
        <dbReference type="EMBL" id="MED6114595.1"/>
    </source>
</evidence>
<dbReference type="EMBL" id="JASCZI010001236">
    <property type="protein sequence ID" value="MED6114595.1"/>
    <property type="molecule type" value="Genomic_DNA"/>
</dbReference>
<proteinExistence type="predicted"/>
<keyword evidence="1" id="KW-1133">Transmembrane helix</keyword>
<reference evidence="2 3" key="1">
    <citation type="journal article" date="2023" name="Plants (Basel)">
        <title>Bridging the Gap: Combining Genomics and Transcriptomics Approaches to Understand Stylosanthes scabra, an Orphan Legume from the Brazilian Caatinga.</title>
        <authorList>
            <person name="Ferreira-Neto J.R.C."/>
            <person name="da Silva M.D."/>
            <person name="Binneck E."/>
            <person name="de Melo N.F."/>
            <person name="da Silva R.H."/>
            <person name="de Melo A.L.T.M."/>
            <person name="Pandolfi V."/>
            <person name="Bustamante F.O."/>
            <person name="Brasileiro-Vidal A.C."/>
            <person name="Benko-Iseppon A.M."/>
        </authorList>
    </citation>
    <scope>NUCLEOTIDE SEQUENCE [LARGE SCALE GENOMIC DNA]</scope>
    <source>
        <tissue evidence="2">Leaves</tissue>
    </source>
</reference>
<name>A0ABU6QRG2_9FABA</name>
<evidence type="ECO:0000256" key="1">
    <source>
        <dbReference type="SAM" id="Phobius"/>
    </source>
</evidence>
<dbReference type="Proteomes" id="UP001341840">
    <property type="component" value="Unassembled WGS sequence"/>
</dbReference>
<gene>
    <name evidence="2" type="ORF">PIB30_081811</name>
</gene>
<accession>A0ABU6QRG2</accession>
<comment type="caution">
    <text evidence="2">The sequence shown here is derived from an EMBL/GenBank/DDBJ whole genome shotgun (WGS) entry which is preliminary data.</text>
</comment>
<keyword evidence="3" id="KW-1185">Reference proteome</keyword>
<sequence length="175" mass="19761">MPIYNSAAWISQPPMFKINSKEDVVRWPNAIRLASLFRESILDLDELFQCTSVGRSVVIMASSMAGELLVSLFAQWSRIIFGFMVGSMMVGLHFKGRPAQVARRRSPRQAVQHCSARDELVSSFEGEDVLGQERYSSASTRTQEMYFNSSRNGGGWTCKATPTLKSDRENTYEFK</sequence>
<evidence type="ECO:0000313" key="3">
    <source>
        <dbReference type="Proteomes" id="UP001341840"/>
    </source>
</evidence>
<feature type="transmembrane region" description="Helical" evidence="1">
    <location>
        <begin position="73"/>
        <end position="94"/>
    </location>
</feature>
<keyword evidence="1" id="KW-0472">Membrane</keyword>
<protein>
    <submittedName>
        <fullName evidence="2">Uncharacterized protein</fullName>
    </submittedName>
</protein>